<dbReference type="EMBL" id="CM046394">
    <property type="protein sequence ID" value="KAI8546435.1"/>
    <property type="molecule type" value="Genomic_DNA"/>
</dbReference>
<comment type="caution">
    <text evidence="1">The sequence shown here is derived from an EMBL/GenBank/DDBJ whole genome shotgun (WGS) entry which is preliminary data.</text>
</comment>
<evidence type="ECO:0000313" key="1">
    <source>
        <dbReference type="EMBL" id="KAI8546435.1"/>
    </source>
</evidence>
<gene>
    <name evidence="1" type="ORF">RHMOL_Rhmol07G0117100</name>
</gene>
<organism evidence="1 2">
    <name type="scientific">Rhododendron molle</name>
    <name type="common">Chinese azalea</name>
    <name type="synonym">Azalea mollis</name>
    <dbReference type="NCBI Taxonomy" id="49168"/>
    <lineage>
        <taxon>Eukaryota</taxon>
        <taxon>Viridiplantae</taxon>
        <taxon>Streptophyta</taxon>
        <taxon>Embryophyta</taxon>
        <taxon>Tracheophyta</taxon>
        <taxon>Spermatophyta</taxon>
        <taxon>Magnoliopsida</taxon>
        <taxon>eudicotyledons</taxon>
        <taxon>Gunneridae</taxon>
        <taxon>Pentapetalae</taxon>
        <taxon>asterids</taxon>
        <taxon>Ericales</taxon>
        <taxon>Ericaceae</taxon>
        <taxon>Ericoideae</taxon>
        <taxon>Rhodoreae</taxon>
        <taxon>Rhododendron</taxon>
    </lineage>
</organism>
<proteinExistence type="predicted"/>
<accession>A0ACC0MZT8</accession>
<evidence type="ECO:0000313" key="2">
    <source>
        <dbReference type="Proteomes" id="UP001062846"/>
    </source>
</evidence>
<name>A0ACC0MZT8_RHOML</name>
<sequence length="127" mass="13635">MITRMLKTPTNQAWHFEKAIPAAADGGGAVASHQSWAKVPEMPSPKIPHQSPALGEGAGDAFAGDGTGLSSGKTVITSFIPSMQWKGKPHMYQCFPESLVSPAQFLRGWKSEVRPRSVPYMPGSLSR</sequence>
<protein>
    <submittedName>
        <fullName evidence="1">Uncharacterized protein</fullName>
    </submittedName>
</protein>
<keyword evidence="2" id="KW-1185">Reference proteome</keyword>
<reference evidence="1" key="1">
    <citation type="submission" date="2022-02" db="EMBL/GenBank/DDBJ databases">
        <title>Plant Genome Project.</title>
        <authorList>
            <person name="Zhang R.-G."/>
        </authorList>
    </citation>
    <scope>NUCLEOTIDE SEQUENCE</scope>
    <source>
        <strain evidence="1">AT1</strain>
    </source>
</reference>
<dbReference type="Proteomes" id="UP001062846">
    <property type="component" value="Chromosome 7"/>
</dbReference>